<accession>A0ABD5XYD0</accession>
<dbReference type="RefSeq" id="WP_274324308.1">
    <property type="nucleotide sequence ID" value="NZ_CP118158.1"/>
</dbReference>
<name>A0ABD5XYD0_9EURY</name>
<gene>
    <name evidence="2" type="ORF">ACFQMA_02440</name>
</gene>
<dbReference type="InterPro" id="IPR055523">
    <property type="entry name" value="DUF7097"/>
</dbReference>
<comment type="caution">
    <text evidence="2">The sequence shown here is derived from an EMBL/GenBank/DDBJ whole genome shotgun (WGS) entry which is preliminary data.</text>
</comment>
<feature type="compositionally biased region" description="Gly residues" evidence="1">
    <location>
        <begin position="196"/>
        <end position="208"/>
    </location>
</feature>
<evidence type="ECO:0000313" key="3">
    <source>
        <dbReference type="Proteomes" id="UP001596432"/>
    </source>
</evidence>
<proteinExistence type="predicted"/>
<evidence type="ECO:0000313" key="2">
    <source>
        <dbReference type="EMBL" id="MFC7138694.1"/>
    </source>
</evidence>
<sequence>MEKTPSGTSVGVEDPYAHVDRCDHCTDDGRCRFAVEQGERDPEFANARSRDDFRCPVVGDLDEEGLTGPWEWADCPHFRARNRDRECERCGLEEHRMAHDDERPLLEEHHLSYRSGSREGDGDPSHEITVFLCRWCHAKVHKSWASVEDDVNPDPEAIAEREGRRSREQAELGFQSAAERFGGEGDDEGTDEGGDAGDGFDAGGGFDA</sequence>
<feature type="compositionally biased region" description="Acidic residues" evidence="1">
    <location>
        <begin position="184"/>
        <end position="195"/>
    </location>
</feature>
<feature type="compositionally biased region" description="Basic and acidic residues" evidence="1">
    <location>
        <begin position="158"/>
        <end position="170"/>
    </location>
</feature>
<evidence type="ECO:0008006" key="4">
    <source>
        <dbReference type="Google" id="ProtNLM"/>
    </source>
</evidence>
<dbReference type="Pfam" id="PF23382">
    <property type="entry name" value="DUF7097"/>
    <property type="match status" value="1"/>
</dbReference>
<organism evidence="2 3">
    <name type="scientific">Halosimplex aquaticum</name>
    <dbReference type="NCBI Taxonomy" id="3026162"/>
    <lineage>
        <taxon>Archaea</taxon>
        <taxon>Methanobacteriati</taxon>
        <taxon>Methanobacteriota</taxon>
        <taxon>Stenosarchaea group</taxon>
        <taxon>Halobacteria</taxon>
        <taxon>Halobacteriales</taxon>
        <taxon>Haloarculaceae</taxon>
        <taxon>Halosimplex</taxon>
    </lineage>
</organism>
<dbReference type="EMBL" id="JBHTAS010000001">
    <property type="protein sequence ID" value="MFC7138694.1"/>
    <property type="molecule type" value="Genomic_DNA"/>
</dbReference>
<feature type="region of interest" description="Disordered" evidence="1">
    <location>
        <begin position="146"/>
        <end position="208"/>
    </location>
</feature>
<keyword evidence="3" id="KW-1185">Reference proteome</keyword>
<protein>
    <recommendedName>
        <fullName evidence="4">HNH endonuclease</fullName>
    </recommendedName>
</protein>
<reference evidence="2 3" key="1">
    <citation type="journal article" date="2019" name="Int. J. Syst. Evol. Microbiol.">
        <title>The Global Catalogue of Microorganisms (GCM) 10K type strain sequencing project: providing services to taxonomists for standard genome sequencing and annotation.</title>
        <authorList>
            <consortium name="The Broad Institute Genomics Platform"/>
            <consortium name="The Broad Institute Genome Sequencing Center for Infectious Disease"/>
            <person name="Wu L."/>
            <person name="Ma J."/>
        </authorList>
    </citation>
    <scope>NUCLEOTIDE SEQUENCE [LARGE SCALE GENOMIC DNA]</scope>
    <source>
        <strain evidence="2 3">XZYJT29</strain>
    </source>
</reference>
<evidence type="ECO:0000256" key="1">
    <source>
        <dbReference type="SAM" id="MobiDB-lite"/>
    </source>
</evidence>
<dbReference type="AlphaFoldDB" id="A0ABD5XYD0"/>
<dbReference type="Proteomes" id="UP001596432">
    <property type="component" value="Unassembled WGS sequence"/>
</dbReference>
<dbReference type="GeneID" id="78818935"/>